<keyword evidence="3" id="KW-0808">Transferase</keyword>
<feature type="transmembrane region" description="Helical" evidence="1">
    <location>
        <begin position="173"/>
        <end position="189"/>
    </location>
</feature>
<feature type="transmembrane region" description="Helical" evidence="1">
    <location>
        <begin position="144"/>
        <end position="166"/>
    </location>
</feature>
<keyword evidence="1" id="KW-0812">Transmembrane</keyword>
<dbReference type="GO" id="GO:0016747">
    <property type="term" value="F:acyltransferase activity, transferring groups other than amino-acyl groups"/>
    <property type="evidence" value="ECO:0007669"/>
    <property type="project" value="InterPro"/>
</dbReference>
<comment type="caution">
    <text evidence="3">The sequence shown here is derived from an EMBL/GenBank/DDBJ whole genome shotgun (WGS) entry which is preliminary data.</text>
</comment>
<dbReference type="AlphaFoldDB" id="A0AA90P1R7"/>
<dbReference type="InterPro" id="IPR050879">
    <property type="entry name" value="Acyltransferase_3"/>
</dbReference>
<feature type="transmembrane region" description="Helical" evidence="1">
    <location>
        <begin position="81"/>
        <end position="99"/>
    </location>
</feature>
<dbReference type="PANTHER" id="PTHR23028">
    <property type="entry name" value="ACETYLTRANSFERASE"/>
    <property type="match status" value="1"/>
</dbReference>
<keyword evidence="4" id="KW-1185">Reference proteome</keyword>
<protein>
    <submittedName>
        <fullName evidence="3">Acyltransferase</fullName>
        <ecNumber evidence="3">2.3.-.-</ecNumber>
    </submittedName>
</protein>
<reference evidence="3 4" key="1">
    <citation type="journal article" date="2023" name="bioRxiv">
        <title>An intranuclear bacterial parasite of deep-sea mussels expresses apoptosis inhibitors acquired from its host.</title>
        <authorList>
            <person name="Gonzalez Porras M.A."/>
            <person name="Assie A."/>
            <person name="Tietjen M."/>
            <person name="Violette M."/>
            <person name="Kleiner M."/>
            <person name="Gruber-Vodicka H."/>
            <person name="Dubilier N."/>
            <person name="Leisch N."/>
        </authorList>
    </citation>
    <scope>NUCLEOTIDE SEQUENCE [LARGE SCALE GENOMIC DNA]</scope>
    <source>
        <strain evidence="3">IAP13</strain>
    </source>
</reference>
<keyword evidence="1" id="KW-1133">Transmembrane helix</keyword>
<dbReference type="Proteomes" id="UP001178148">
    <property type="component" value="Unassembled WGS sequence"/>
</dbReference>
<name>A0AA90P1R7_9GAMM</name>
<feature type="domain" description="Acyltransferase 3" evidence="2">
    <location>
        <begin position="9"/>
        <end position="325"/>
    </location>
</feature>
<accession>A0AA90P1R7</accession>
<evidence type="ECO:0000259" key="2">
    <source>
        <dbReference type="Pfam" id="PF01757"/>
    </source>
</evidence>
<organism evidence="3 4">
    <name type="scientific">Candidatus Endonucleibacter bathymodioli</name>
    <dbReference type="NCBI Taxonomy" id="539814"/>
    <lineage>
        <taxon>Bacteria</taxon>
        <taxon>Pseudomonadati</taxon>
        <taxon>Pseudomonadota</taxon>
        <taxon>Gammaproteobacteria</taxon>
        <taxon>Oceanospirillales</taxon>
        <taxon>Endozoicomonadaceae</taxon>
        <taxon>Candidatus Endonucleibacter</taxon>
    </lineage>
</organism>
<evidence type="ECO:0000313" key="4">
    <source>
        <dbReference type="Proteomes" id="UP001178148"/>
    </source>
</evidence>
<dbReference type="EMBL" id="JASXSV010000014">
    <property type="protein sequence ID" value="MDP0589466.1"/>
    <property type="molecule type" value="Genomic_DNA"/>
</dbReference>
<gene>
    <name evidence="3" type="ORF">QS748_09880</name>
</gene>
<dbReference type="InterPro" id="IPR002656">
    <property type="entry name" value="Acyl_transf_3_dom"/>
</dbReference>
<proteinExistence type="predicted"/>
<feature type="transmembrane region" description="Helical" evidence="1">
    <location>
        <begin position="256"/>
        <end position="272"/>
    </location>
</feature>
<evidence type="ECO:0000256" key="1">
    <source>
        <dbReference type="SAM" id="Phobius"/>
    </source>
</evidence>
<dbReference type="GO" id="GO:0016020">
    <property type="term" value="C:membrane"/>
    <property type="evidence" value="ECO:0007669"/>
    <property type="project" value="TreeGrafter"/>
</dbReference>
<dbReference type="EC" id="2.3.-.-" evidence="3"/>
<sequence>MNINRHSNNFDFLRLLFAVIVAIVHAATLSGVGVITTISQYISSEVAVDSFFVISGFLIFMSYESSQSLASYARKRIRRIFPGYIFVIIFCSIAFYLISSKTSIDYFNLELLKYIAFNTFTLNFLHPNLPGVFENNTISAVNGALWTIKVEVMFYVIVPVISIFIAKFKSYRLLILTVIYILSIFYSYFMLWLSSNYDMEIFIELERQIPGQLAFFISGAVIYYHYTFFYNKSFFLIIVASIIMVAHKNIIELYALYPISLAVIVLYTANIFKYMGNWGKLGDLSFGVYIWHFPIIQLFMHFNLFSNQIIGSIMLFTSILIAAYLSWHLIEKRYLHRL</sequence>
<keyword evidence="3" id="KW-0012">Acyltransferase</keyword>
<feature type="transmembrane region" description="Helical" evidence="1">
    <location>
        <begin position="309"/>
        <end position="330"/>
    </location>
</feature>
<evidence type="ECO:0000313" key="3">
    <source>
        <dbReference type="EMBL" id="MDP0589466.1"/>
    </source>
</evidence>
<dbReference type="GO" id="GO:0000271">
    <property type="term" value="P:polysaccharide biosynthetic process"/>
    <property type="evidence" value="ECO:0007669"/>
    <property type="project" value="TreeGrafter"/>
</dbReference>
<dbReference type="Pfam" id="PF01757">
    <property type="entry name" value="Acyl_transf_3"/>
    <property type="match status" value="1"/>
</dbReference>
<keyword evidence="1" id="KW-0472">Membrane</keyword>
<feature type="transmembrane region" description="Helical" evidence="1">
    <location>
        <begin position="12"/>
        <end position="35"/>
    </location>
</feature>
<feature type="transmembrane region" description="Helical" evidence="1">
    <location>
        <begin position="41"/>
        <end position="60"/>
    </location>
</feature>
<dbReference type="PANTHER" id="PTHR23028:SF53">
    <property type="entry name" value="ACYL_TRANSF_3 DOMAIN-CONTAINING PROTEIN"/>
    <property type="match status" value="1"/>
</dbReference>